<proteinExistence type="predicted"/>
<name>A0ABS1GD18_9GAMM</name>
<gene>
    <name evidence="1" type="ORF">IBE52_05745</name>
</gene>
<dbReference type="InterPro" id="IPR011664">
    <property type="entry name" value="Abi_system_AbiD/AbiF-like"/>
</dbReference>
<dbReference type="EMBL" id="JACTSG010000004">
    <property type="protein sequence ID" value="MBK2302409.1"/>
    <property type="molecule type" value="Genomic_DNA"/>
</dbReference>
<dbReference type="Proteomes" id="UP000760407">
    <property type="component" value="Unassembled WGS sequence"/>
</dbReference>
<organism evidence="1 2">
    <name type="scientific">Francisella philomiragia</name>
    <dbReference type="NCBI Taxonomy" id="28110"/>
    <lineage>
        <taxon>Bacteria</taxon>
        <taxon>Pseudomonadati</taxon>
        <taxon>Pseudomonadota</taxon>
        <taxon>Gammaproteobacteria</taxon>
        <taxon>Thiotrichales</taxon>
        <taxon>Francisellaceae</taxon>
        <taxon>Francisella</taxon>
    </lineage>
</organism>
<evidence type="ECO:0000313" key="1">
    <source>
        <dbReference type="EMBL" id="MBK2302409.1"/>
    </source>
</evidence>
<keyword evidence="2" id="KW-1185">Reference proteome</keyword>
<evidence type="ECO:0000313" key="2">
    <source>
        <dbReference type="Proteomes" id="UP000760407"/>
    </source>
</evidence>
<comment type="caution">
    <text evidence="1">The sequence shown here is derived from an EMBL/GenBank/DDBJ whole genome shotgun (WGS) entry which is preliminary data.</text>
</comment>
<protein>
    <submittedName>
        <fullName evidence="1">Abi family protein</fullName>
    </submittedName>
</protein>
<reference evidence="1 2" key="1">
    <citation type="submission" date="2020-08" db="EMBL/GenBank/DDBJ databases">
        <title>Comparative genomics of Francisella species.</title>
        <authorList>
            <person name="Sahl J."/>
            <person name="Sjodin A."/>
            <person name="Wagner D."/>
            <person name="Forsman M."/>
        </authorList>
    </citation>
    <scope>NUCLEOTIDE SEQUENCE [LARGE SCALE GENOMIC DNA]</scope>
    <source>
        <strain evidence="1 2">F1093</strain>
    </source>
</reference>
<accession>A0ABS1GD18</accession>
<sequence length="310" mass="36995">MTTYNKSPETTSQHIRKLEERGLYIPDYQKAVKYIEDIGYYRLSIYFKSFQSSLDIFDEGVEFDNIIEAFIFDRKLRDIVREGLERIEIFLKAKWVDLLSVKTQNAHFYLDSSNFYGAKIDDKTSYEINLEHFKNSLVEKKFSLYIKHYEEEYNDPKLIHCWGMVQSLTFGQMAKWFKSTDFRKCKHKDVSDKVLGILGIRNIKNFNSITHSLSILRNICAHYEMLWDNNSIKKINWQILHSINEVKNCYNHQNVGVYNHILVVIYLVERINKNSSYRDRYNEFIKNNANIKYLQSMGYPTDKNINQIIF</sequence>
<dbReference type="RefSeq" id="WP_200166541.1">
    <property type="nucleotide sequence ID" value="NZ_JACTSG010000004.1"/>
</dbReference>
<dbReference type="Pfam" id="PF07751">
    <property type="entry name" value="Abi_2"/>
    <property type="match status" value="1"/>
</dbReference>